<evidence type="ECO:0000256" key="1">
    <source>
        <dbReference type="SAM" id="MobiDB-lite"/>
    </source>
</evidence>
<reference evidence="2 3" key="1">
    <citation type="journal article" date="2021" name="BMC Genomics">
        <title>Datura genome reveals duplications of psychoactive alkaloid biosynthetic genes and high mutation rate following tissue culture.</title>
        <authorList>
            <person name="Rajewski A."/>
            <person name="Carter-House D."/>
            <person name="Stajich J."/>
            <person name="Litt A."/>
        </authorList>
    </citation>
    <scope>NUCLEOTIDE SEQUENCE [LARGE SCALE GENOMIC DNA]</scope>
    <source>
        <strain evidence="2">AR-01</strain>
    </source>
</reference>
<dbReference type="Proteomes" id="UP000823775">
    <property type="component" value="Unassembled WGS sequence"/>
</dbReference>
<evidence type="ECO:0000313" key="3">
    <source>
        <dbReference type="Proteomes" id="UP000823775"/>
    </source>
</evidence>
<evidence type="ECO:0000313" key="2">
    <source>
        <dbReference type="EMBL" id="MCE3049660.1"/>
    </source>
</evidence>
<keyword evidence="3" id="KW-1185">Reference proteome</keyword>
<accession>A0ABS8WJQ0</accession>
<protein>
    <submittedName>
        <fullName evidence="2">Uncharacterized protein</fullName>
    </submittedName>
</protein>
<gene>
    <name evidence="2" type="ORF">HAX54_045483</name>
</gene>
<name>A0ABS8WJQ0_DATST</name>
<comment type="caution">
    <text evidence="2">The sequence shown here is derived from an EMBL/GenBank/DDBJ whole genome shotgun (WGS) entry which is preliminary data.</text>
</comment>
<feature type="region of interest" description="Disordered" evidence="1">
    <location>
        <begin position="106"/>
        <end position="127"/>
    </location>
</feature>
<organism evidence="2 3">
    <name type="scientific">Datura stramonium</name>
    <name type="common">Jimsonweed</name>
    <name type="synonym">Common thornapple</name>
    <dbReference type="NCBI Taxonomy" id="4076"/>
    <lineage>
        <taxon>Eukaryota</taxon>
        <taxon>Viridiplantae</taxon>
        <taxon>Streptophyta</taxon>
        <taxon>Embryophyta</taxon>
        <taxon>Tracheophyta</taxon>
        <taxon>Spermatophyta</taxon>
        <taxon>Magnoliopsida</taxon>
        <taxon>eudicotyledons</taxon>
        <taxon>Gunneridae</taxon>
        <taxon>Pentapetalae</taxon>
        <taxon>asterids</taxon>
        <taxon>lamiids</taxon>
        <taxon>Solanales</taxon>
        <taxon>Solanaceae</taxon>
        <taxon>Solanoideae</taxon>
        <taxon>Datureae</taxon>
        <taxon>Datura</taxon>
    </lineage>
</organism>
<sequence length="127" mass="14012">MKDWNGPIMRNVAKQCQPQKASMGLVGVKKGCVGKKPPICLEESYPDGKNILEVPKRGYLDGRHLRYDSLHHETARPYSFLQLLHHLRDPNTPIIRGNSLLNRPLDVEKTGLEGTGGAGASSDPSEI</sequence>
<dbReference type="EMBL" id="JACEIK010007048">
    <property type="protein sequence ID" value="MCE3049660.1"/>
    <property type="molecule type" value="Genomic_DNA"/>
</dbReference>
<proteinExistence type="predicted"/>